<proteinExistence type="predicted"/>
<gene>
    <name evidence="1" type="ORF">AB406_1914</name>
</gene>
<reference evidence="1 2" key="1">
    <citation type="submission" date="2015-06" db="EMBL/GenBank/DDBJ databases">
        <title>R. anatipestifer strain HXb2 is the most virulent strain so far, and the genome sequence would help us uncover the pathogenesis.</title>
        <authorList>
            <person name="Hu Q."/>
            <person name="Qi J."/>
            <person name="Bo H."/>
            <person name="Liu G."/>
            <person name="Tao M."/>
            <person name="Ding Y."/>
            <person name="Xue Y."/>
        </authorList>
    </citation>
    <scope>NUCLEOTIDE SEQUENCE [LARGE SCALE GENOMIC DNA]</scope>
    <source>
        <strain evidence="1 2">HXb2</strain>
    </source>
</reference>
<dbReference type="Proteomes" id="UP000189883">
    <property type="component" value="Chromosome"/>
</dbReference>
<dbReference type="AlphaFoldDB" id="A0A1S7DUR3"/>
<evidence type="ECO:0000313" key="1">
    <source>
        <dbReference type="EMBL" id="AQY22855.1"/>
    </source>
</evidence>
<accession>A0A1S7DUR3</accession>
<organism evidence="1 2">
    <name type="scientific">Riemerella anatipestifer</name>
    <name type="common">Moraxella anatipestifer</name>
    <dbReference type="NCBI Taxonomy" id="34085"/>
    <lineage>
        <taxon>Bacteria</taxon>
        <taxon>Pseudomonadati</taxon>
        <taxon>Bacteroidota</taxon>
        <taxon>Flavobacteriia</taxon>
        <taxon>Flavobacteriales</taxon>
        <taxon>Weeksellaceae</taxon>
        <taxon>Riemerella</taxon>
    </lineage>
</organism>
<protein>
    <submittedName>
        <fullName evidence="1">Uncharacterized protein</fullName>
    </submittedName>
</protein>
<dbReference type="EMBL" id="CP011859">
    <property type="protein sequence ID" value="AQY22855.1"/>
    <property type="molecule type" value="Genomic_DNA"/>
</dbReference>
<sequence length="39" mass="4022">MWERVGVGLGKRGRGSGVACGGDARRCGMVERSGTDEAP</sequence>
<evidence type="ECO:0000313" key="2">
    <source>
        <dbReference type="Proteomes" id="UP000189883"/>
    </source>
</evidence>
<name>A0A1S7DUR3_RIEAN</name>